<protein>
    <submittedName>
        <fullName evidence="2">Histone deacetylase</fullName>
    </submittedName>
</protein>
<dbReference type="InterPro" id="IPR037138">
    <property type="entry name" value="His_deacetylse_dom_sf"/>
</dbReference>
<accession>A0A0N8KRJ8</accession>
<dbReference type="InterPro" id="IPR000286">
    <property type="entry name" value="HDACs"/>
</dbReference>
<organism evidence="2 3">
    <name type="scientific">Candidatus Methanoperedens nitratireducens</name>
    <dbReference type="NCBI Taxonomy" id="1392998"/>
    <lineage>
        <taxon>Archaea</taxon>
        <taxon>Methanobacteriati</taxon>
        <taxon>Methanobacteriota</taxon>
        <taxon>Stenosarchaea group</taxon>
        <taxon>Methanomicrobia</taxon>
        <taxon>Methanosarcinales</taxon>
        <taxon>ANME-2 cluster</taxon>
        <taxon>Candidatus Methanoperedentaceae</taxon>
        <taxon>Candidatus Methanoperedens</taxon>
    </lineage>
</organism>
<comment type="caution">
    <text evidence="2">The sequence shown here is derived from an EMBL/GenBank/DDBJ whole genome shotgun (WGS) entry which is preliminary data.</text>
</comment>
<sequence>MSNIKARTGIIYHPDYLKHNTGLHPERKERLLSIIAHLKETGMLEKLELVEPKSAKIEEIRYIHPEDYIEKARRYSELEMPLDPDTVLSSDSYEVALLAAGGAITAVDSVIDAFDSSFALVRPPGHHATPEWGMGFCIFNNIAIAARHAQKRGKKRVLIVDWDVHHGNGTQDAFYDDPSVLYFSTHQYPHYPGTGWLDETGTGDGEGYNINVPLPAGTDDSGFIAAFEEILVPAAHKFRPDIVLISAGFDACNKDGLADMRMSVEGFSVLASIVKSIAKENCGGKVAAVLEGGYDLDLLALSVAAVLDVFMGKEAQRKQYEVSPQVRARLDEVKKIQKKFWDL</sequence>
<dbReference type="PRINTS" id="PR01270">
    <property type="entry name" value="HDASUPER"/>
</dbReference>
<gene>
    <name evidence="2" type="ORF">MPEBLZ_00277</name>
</gene>
<proteinExistence type="predicted"/>
<dbReference type="PANTHER" id="PTHR10625:SF10">
    <property type="entry name" value="HISTONE DEACETYLASE HDAC1"/>
    <property type="match status" value="1"/>
</dbReference>
<dbReference type="InterPro" id="IPR023696">
    <property type="entry name" value="Ureohydrolase_dom_sf"/>
</dbReference>
<evidence type="ECO:0000259" key="1">
    <source>
        <dbReference type="Pfam" id="PF00850"/>
    </source>
</evidence>
<dbReference type="CDD" id="cd09992">
    <property type="entry name" value="HDAC_classII"/>
    <property type="match status" value="1"/>
</dbReference>
<feature type="domain" description="Histone deacetylase" evidence="1">
    <location>
        <begin position="24"/>
        <end position="308"/>
    </location>
</feature>
<name>A0A0N8KRJ8_9EURY</name>
<dbReference type="AlphaFoldDB" id="A0A0N8KRJ8"/>
<dbReference type="GO" id="GO:0040029">
    <property type="term" value="P:epigenetic regulation of gene expression"/>
    <property type="evidence" value="ECO:0007669"/>
    <property type="project" value="TreeGrafter"/>
</dbReference>
<dbReference type="SUPFAM" id="SSF52768">
    <property type="entry name" value="Arginase/deacetylase"/>
    <property type="match status" value="1"/>
</dbReference>
<evidence type="ECO:0000313" key="3">
    <source>
        <dbReference type="Proteomes" id="UP000050360"/>
    </source>
</evidence>
<evidence type="ECO:0000313" key="2">
    <source>
        <dbReference type="EMBL" id="KPQ45138.1"/>
    </source>
</evidence>
<dbReference type="EMBL" id="LKCM01000020">
    <property type="protein sequence ID" value="KPQ45138.1"/>
    <property type="molecule type" value="Genomic_DNA"/>
</dbReference>
<dbReference type="InterPro" id="IPR023801">
    <property type="entry name" value="His_deacetylse_dom"/>
</dbReference>
<dbReference type="PANTHER" id="PTHR10625">
    <property type="entry name" value="HISTONE DEACETYLASE HDAC1-RELATED"/>
    <property type="match status" value="1"/>
</dbReference>
<reference evidence="2 3" key="1">
    <citation type="submission" date="2015-09" db="EMBL/GenBank/DDBJ databases">
        <title>A metagenomics-based metabolic model of nitrate-dependent anaerobic oxidation of methane by Methanoperedens-like archaea.</title>
        <authorList>
            <person name="Arshad A."/>
            <person name="Speth D.R."/>
            <person name="De Graaf R.M."/>
            <person name="Op Den Camp H.J."/>
            <person name="Jetten M.S."/>
            <person name="Welte C.U."/>
        </authorList>
    </citation>
    <scope>NUCLEOTIDE SEQUENCE [LARGE SCALE GENOMIC DNA]</scope>
</reference>
<dbReference type="Gene3D" id="3.40.800.20">
    <property type="entry name" value="Histone deacetylase domain"/>
    <property type="match status" value="1"/>
</dbReference>
<dbReference type="Proteomes" id="UP000050360">
    <property type="component" value="Unassembled WGS sequence"/>
</dbReference>
<dbReference type="GO" id="GO:0004407">
    <property type="term" value="F:histone deacetylase activity"/>
    <property type="evidence" value="ECO:0007669"/>
    <property type="project" value="TreeGrafter"/>
</dbReference>
<dbReference type="Pfam" id="PF00850">
    <property type="entry name" value="Hist_deacetyl"/>
    <property type="match status" value="1"/>
</dbReference>